<dbReference type="InterPro" id="IPR029058">
    <property type="entry name" value="AB_hydrolase_fold"/>
</dbReference>
<dbReference type="PRINTS" id="PR00111">
    <property type="entry name" value="ABHYDROLASE"/>
</dbReference>
<dbReference type="Proteomes" id="UP000651156">
    <property type="component" value="Unassembled WGS sequence"/>
</dbReference>
<dbReference type="PANTHER" id="PTHR22753:SF48">
    <property type="entry name" value="PHOSPHOLIPID_GLYCEROL ACYLTRANSFERASE DOMAIN-CONTAINING PROTEIN"/>
    <property type="match status" value="1"/>
</dbReference>
<organism evidence="2 3">
    <name type="scientific">Gloeocapsopsis crepidinum LEGE 06123</name>
    <dbReference type="NCBI Taxonomy" id="588587"/>
    <lineage>
        <taxon>Bacteria</taxon>
        <taxon>Bacillati</taxon>
        <taxon>Cyanobacteriota</taxon>
        <taxon>Cyanophyceae</taxon>
        <taxon>Oscillatoriophycideae</taxon>
        <taxon>Chroococcales</taxon>
        <taxon>Chroococcaceae</taxon>
        <taxon>Gloeocapsopsis</taxon>
    </lineage>
</organism>
<dbReference type="Gene3D" id="3.40.50.1820">
    <property type="entry name" value="alpha/beta hydrolase"/>
    <property type="match status" value="1"/>
</dbReference>
<evidence type="ECO:0000259" key="1">
    <source>
        <dbReference type="Pfam" id="PF12146"/>
    </source>
</evidence>
<sequence length="273" mass="31038">MSEINRKPVFLTPNKVQPHYPLFVFLPGMDGTGRLLRSQTEGLEVGFDVRCLSIPLDDLTSWEDLTQQVVDLIELEIAKNPQRQVYLCGESFGGCLAIKVALYSPQLFDKIILVNSASSFHRRSWYSWVSQLINVVPRWLFPFGALGLLAVLASLDRIAPADRQDMLHTMRSVPPETVLWRITLVKEFDVSDVQLRQLTQPILVVASKRDRLLPSVAEAHHLSQVLDNVKTVFLPYSGHACLVEEDINLYDIMQIEDFLDRASQSELPYVVDY</sequence>
<comment type="caution">
    <text evidence="2">The sequence shown here is derived from an EMBL/GenBank/DDBJ whole genome shotgun (WGS) entry which is preliminary data.</text>
</comment>
<proteinExistence type="predicted"/>
<dbReference type="RefSeq" id="WP_193931215.1">
    <property type="nucleotide sequence ID" value="NZ_CAWPMZ010000016.1"/>
</dbReference>
<dbReference type="Pfam" id="PF12146">
    <property type="entry name" value="Hydrolase_4"/>
    <property type="match status" value="1"/>
</dbReference>
<dbReference type="EMBL" id="JADEWN010000011">
    <property type="protein sequence ID" value="MBE9189997.1"/>
    <property type="molecule type" value="Genomic_DNA"/>
</dbReference>
<keyword evidence="3" id="KW-1185">Reference proteome</keyword>
<gene>
    <name evidence="2" type="ORF">IQ230_06385</name>
</gene>
<reference evidence="2 3" key="1">
    <citation type="submission" date="2020-10" db="EMBL/GenBank/DDBJ databases">
        <authorList>
            <person name="Castelo-Branco R."/>
            <person name="Eusebio N."/>
            <person name="Adriana R."/>
            <person name="Vieira A."/>
            <person name="Brugerolle De Fraissinette N."/>
            <person name="Rezende De Castro R."/>
            <person name="Schneider M.P."/>
            <person name="Vasconcelos V."/>
            <person name="Leao P.N."/>
        </authorList>
    </citation>
    <scope>NUCLEOTIDE SEQUENCE [LARGE SCALE GENOMIC DNA]</scope>
    <source>
        <strain evidence="2 3">LEGE 06123</strain>
    </source>
</reference>
<dbReference type="InterPro" id="IPR022742">
    <property type="entry name" value="Hydrolase_4"/>
</dbReference>
<keyword evidence="2" id="KW-0378">Hydrolase</keyword>
<dbReference type="InterPro" id="IPR000073">
    <property type="entry name" value="AB_hydrolase_1"/>
</dbReference>
<name>A0ABR9UNY6_9CHRO</name>
<dbReference type="PANTHER" id="PTHR22753">
    <property type="entry name" value="TRANSMEMBRANE PROTEIN 68"/>
    <property type="match status" value="1"/>
</dbReference>
<protein>
    <submittedName>
        <fullName evidence="2">Alpha/beta fold hydrolase</fullName>
    </submittedName>
</protein>
<evidence type="ECO:0000313" key="3">
    <source>
        <dbReference type="Proteomes" id="UP000651156"/>
    </source>
</evidence>
<accession>A0ABR9UNY6</accession>
<dbReference type="SUPFAM" id="SSF53474">
    <property type="entry name" value="alpha/beta-Hydrolases"/>
    <property type="match status" value="1"/>
</dbReference>
<evidence type="ECO:0000313" key="2">
    <source>
        <dbReference type="EMBL" id="MBE9189997.1"/>
    </source>
</evidence>
<dbReference type="GO" id="GO:0016787">
    <property type="term" value="F:hydrolase activity"/>
    <property type="evidence" value="ECO:0007669"/>
    <property type="project" value="UniProtKB-KW"/>
</dbReference>
<feature type="domain" description="Serine aminopeptidase S33" evidence="1">
    <location>
        <begin position="60"/>
        <end position="245"/>
    </location>
</feature>